<dbReference type="Proteomes" id="UP000182660">
    <property type="component" value="Unassembled WGS sequence"/>
</dbReference>
<dbReference type="EMBL" id="FPLJ01000084">
    <property type="protein sequence ID" value="SGY99442.1"/>
    <property type="molecule type" value="Genomic_DNA"/>
</dbReference>
<keyword evidence="1" id="KW-0732">Signal</keyword>
<protein>
    <submittedName>
        <fullName evidence="3">Secreted protein</fullName>
    </submittedName>
</protein>
<sequence length="311" mass="35872">MNLNKTLIAIAIAFTFNAHAYDNYSLFSDGIDQNLVTANLSRLVKLTKGDEVKSAYVYDDNGRITQRDYTDSTFDYTYNSDGTIKSARALMKRNPNSFIKHTKENFISEYIYDSEGKVIREDKKVFNDLDTNFEGVPKATYQIMYLYNNTGQLTTRDQVLQSGELGVNLKVNYTYYDNGRLKDIQEIKASLESHKNTLLLKYYENGEIKQATQTIFGSGTKTFDIEYVTDLSMIYGVYYVDPLKEWKVDMDFFGLAFHPIKKLTETAGDVITSYDYTYQNDDSDFLADTLSLKVVSKHYKFNNEYKMTNQP</sequence>
<keyword evidence="4" id="KW-1185">Reference proteome</keyword>
<feature type="signal peptide" evidence="1">
    <location>
        <begin position="1"/>
        <end position="20"/>
    </location>
</feature>
<evidence type="ECO:0000313" key="2">
    <source>
        <dbReference type="EMBL" id="SGY99442.1"/>
    </source>
</evidence>
<gene>
    <name evidence="2" type="ORF">MT2528_3847</name>
    <name evidence="3" type="ORF">NVI5450_4027</name>
</gene>
<evidence type="ECO:0000313" key="5">
    <source>
        <dbReference type="Proteomes" id="UP000183794"/>
    </source>
</evidence>
<dbReference type="AlphaFoldDB" id="A0A090K8D8"/>
<evidence type="ECO:0000256" key="1">
    <source>
        <dbReference type="SAM" id="SignalP"/>
    </source>
</evidence>
<accession>A0A090K8D8</accession>
<name>A0A090K8D8_9GAMM</name>
<evidence type="ECO:0000313" key="3">
    <source>
        <dbReference type="EMBL" id="SGZ14235.1"/>
    </source>
</evidence>
<evidence type="ECO:0000313" key="4">
    <source>
        <dbReference type="Proteomes" id="UP000182660"/>
    </source>
</evidence>
<dbReference type="KEGG" id="mvs:MVIS_2101"/>
<reference evidence="2 4" key="2">
    <citation type="submission" date="2016-11" db="EMBL/GenBank/DDBJ databases">
        <authorList>
            <person name="Klemetsen T."/>
        </authorList>
    </citation>
    <scope>NUCLEOTIDE SEQUENCE [LARGE SCALE GENOMIC DNA]</scope>
    <source>
        <strain evidence="2">MT 2528</strain>
    </source>
</reference>
<dbReference type="Proteomes" id="UP000183794">
    <property type="component" value="Unassembled WGS sequence"/>
</dbReference>
<feature type="chain" id="PRO_5015029959" evidence="1">
    <location>
        <begin position="21"/>
        <end position="311"/>
    </location>
</feature>
<dbReference type="PATRIC" id="fig|80854.5.peg.2243"/>
<dbReference type="GeneID" id="61297650"/>
<dbReference type="OrthoDB" id="6399177at2"/>
<dbReference type="RefSeq" id="WP_045110326.1">
    <property type="nucleotide sequence ID" value="NZ_CAWQZC010000059.1"/>
</dbReference>
<proteinExistence type="predicted"/>
<dbReference type="HOGENOM" id="CLU_077651_0_0_6"/>
<organism evidence="3 5">
    <name type="scientific">Moritella viscosa</name>
    <dbReference type="NCBI Taxonomy" id="80854"/>
    <lineage>
        <taxon>Bacteria</taxon>
        <taxon>Pseudomonadati</taxon>
        <taxon>Pseudomonadota</taxon>
        <taxon>Gammaproteobacteria</taxon>
        <taxon>Alteromonadales</taxon>
        <taxon>Moritellaceae</taxon>
        <taxon>Moritella</taxon>
    </lineage>
</organism>
<reference evidence="3 5" key="1">
    <citation type="submission" date="2016-11" db="EMBL/GenBank/DDBJ databases">
        <authorList>
            <person name="Jaros S."/>
            <person name="Januszkiewicz K."/>
            <person name="Wedrychowicz H."/>
        </authorList>
    </citation>
    <scope>NUCLEOTIDE SEQUENCE [LARGE SCALE GENOMIC DNA]</scope>
    <source>
        <strain evidence="3">NVI 5450</strain>
    </source>
</reference>
<dbReference type="EMBL" id="FPLD01000113">
    <property type="protein sequence ID" value="SGZ14235.1"/>
    <property type="molecule type" value="Genomic_DNA"/>
</dbReference>